<dbReference type="KEGG" id="vg:80559565"/>
<evidence type="ECO:0000313" key="3">
    <source>
        <dbReference type="Proteomes" id="UP000828207"/>
    </source>
</evidence>
<keyword evidence="3" id="KW-1185">Reference proteome</keyword>
<accession>A0AAE7VHQ1</accession>
<feature type="coiled-coil region" evidence="1">
    <location>
        <begin position="18"/>
        <end position="45"/>
    </location>
</feature>
<sequence length="97" mass="10912">MTHIPADLAALRPHLEVLRAVREQIKTLTEAKKNAEAAIKLHLEQAGADEGTLDGETVITWHAVESTRLDQRKLKEQHPDIVESFMVPSIARRLEVK</sequence>
<proteinExistence type="predicted"/>
<dbReference type="EMBL" id="MZ209302">
    <property type="protein sequence ID" value="QXO13133.1"/>
    <property type="molecule type" value="Genomic_DNA"/>
</dbReference>
<keyword evidence="1" id="KW-0175">Coiled coil</keyword>
<reference evidence="2 3" key="1">
    <citation type="submission" date="2021-05" db="EMBL/GenBank/DDBJ databases">
        <authorList>
            <person name="Baker S."/>
            <person name="Berry C."/>
            <person name="Boyle S."/>
            <person name="Bradley W."/>
            <person name="Brown D."/>
            <person name="Doyle R."/>
            <person name="Edwards M."/>
            <person name="Filijan P."/>
            <person name="Harvey R."/>
            <person name="Hernandez-Ramos J."/>
            <person name="Huynh R."/>
            <person name="Keppelmann E."/>
            <person name="Mahoney J."/>
            <person name="Matthiesen J."/>
            <person name="Naquin D."/>
            <person name="Pearson A."/>
            <person name="Ramirez R.F."/>
            <person name="Rementeria N."/>
            <person name="Singleton Z."/>
            <person name="Smith K."/>
            <person name="Statley K."/>
            <person name="Thomas T."/>
            <person name="Trautner M."/>
            <person name="Vakili B."/>
            <person name="Austen M."/>
            <person name="Brown E."/>
            <person name="Edwards A."/>
            <person name="Garibay O.J."/>
            <person name="Goodwin S."/>
            <person name="Hlaing E."/>
            <person name="Hyndman S."/>
            <person name="Marchetti N."/>
            <person name="Marshall-Inman S."/>
            <person name="Mathis R."/>
            <person name="Medina L."/>
            <person name="Nicacio B."/>
            <person name="Park J."/>
            <person name="Sabanal H."/>
            <person name="Sheldon M."/>
            <person name="Solis K."/>
            <person name="Stargell G."/>
            <person name="Wardrop K."/>
            <person name="Yan S."/>
            <person name="Zamudio L."/>
            <person name="Schleif M.C."/>
            <person name="Hinz J.M."/>
            <person name="Davis W.B."/>
            <person name="Pollenz R.S."/>
            <person name="Garlena R.A."/>
            <person name="Russell D.A."/>
            <person name="Pope W.H."/>
            <person name="Jacobs-Sera D."/>
            <person name="Hatfull G.F."/>
        </authorList>
    </citation>
    <scope>NUCLEOTIDE SEQUENCE [LARGE SCALE GENOMIC DNA]</scope>
</reference>
<dbReference type="Proteomes" id="UP000828207">
    <property type="component" value="Segment"/>
</dbReference>
<protein>
    <submittedName>
        <fullName evidence="2">Uncharacterized protein</fullName>
    </submittedName>
</protein>
<dbReference type="RefSeq" id="YP_010842763.1">
    <property type="nucleotide sequence ID" value="NC_079145.1"/>
</dbReference>
<gene>
    <name evidence="2" type="primary">36</name>
    <name evidence="2" type="ORF">SEA_JOJO24_36</name>
</gene>
<name>A0AAE7VHQ1_9CAUD</name>
<evidence type="ECO:0000256" key="1">
    <source>
        <dbReference type="SAM" id="Coils"/>
    </source>
</evidence>
<dbReference type="GeneID" id="80559565"/>
<organism evidence="2 3">
    <name type="scientific">Gordonia phage Jojo24</name>
    <dbReference type="NCBI Taxonomy" id="2859476"/>
    <lineage>
        <taxon>Viruses</taxon>
        <taxon>Duplodnaviria</taxon>
        <taxon>Heunggongvirae</taxon>
        <taxon>Uroviricota</taxon>
        <taxon>Caudoviricetes</taxon>
        <taxon>Santhisvirus</taxon>
        <taxon>Santhisvirus jojo24</taxon>
    </lineage>
</organism>
<evidence type="ECO:0000313" key="2">
    <source>
        <dbReference type="EMBL" id="QXO13133.1"/>
    </source>
</evidence>